<dbReference type="Pfam" id="PF09250">
    <property type="entry name" value="Prim-Pol"/>
    <property type="match status" value="1"/>
</dbReference>
<evidence type="ECO:0000313" key="5">
    <source>
        <dbReference type="EMBL" id="AUE03162.1"/>
    </source>
</evidence>
<dbReference type="InterPro" id="IPR015330">
    <property type="entry name" value="DNA_primase/pol_bifunc_N"/>
</dbReference>
<dbReference type="Proteomes" id="UP000232491">
    <property type="component" value="Chromosome"/>
</dbReference>
<reference evidence="5 6" key="1">
    <citation type="submission" date="2017-05" db="EMBL/GenBank/DDBJ databases">
        <title>Comparative genomics and methylome analysis of the gut commensal Bifidobacterium breve.</title>
        <authorList>
            <person name="Bottacini F."/>
            <person name="Morrissey R."/>
            <person name="Roberts R.J."/>
            <person name="James K."/>
            <person name="van Breen J."/>
            <person name="Egan M."/>
            <person name="Lambert J."/>
            <person name="van Limpt K."/>
            <person name="Stanton C."/>
            <person name="Knol J."/>
            <person name="O' Connell Motherway M."/>
            <person name="van Sinderen D."/>
        </authorList>
    </citation>
    <scope>NUCLEOTIDE SEQUENCE [LARGE SCALE GENOMIC DNA]</scope>
    <source>
        <strain evidence="5 6">215W447a</strain>
    </source>
</reference>
<name>A0A2K9B1L4_BIFBR</name>
<gene>
    <name evidence="5" type="ORF">BB215W447A_1146</name>
</gene>
<dbReference type="PROSITE" id="PS51206">
    <property type="entry name" value="SF3_HELICASE_1"/>
    <property type="match status" value="1"/>
</dbReference>
<evidence type="ECO:0000256" key="2">
    <source>
        <dbReference type="ARBA" id="ARBA00022840"/>
    </source>
</evidence>
<dbReference type="GO" id="GO:0005524">
    <property type="term" value="F:ATP binding"/>
    <property type="evidence" value="ECO:0007669"/>
    <property type="project" value="UniProtKB-KW"/>
</dbReference>
<dbReference type="EMBL" id="CP021558">
    <property type="protein sequence ID" value="AUE03162.1"/>
    <property type="molecule type" value="Genomic_DNA"/>
</dbReference>
<feature type="domain" description="SF3 helicase" evidence="4">
    <location>
        <begin position="276"/>
        <end position="448"/>
    </location>
</feature>
<dbReference type="RefSeq" id="WP_106641469.1">
    <property type="nucleotide sequence ID" value="NZ_CP021558.1"/>
</dbReference>
<dbReference type="InterPro" id="IPR014015">
    <property type="entry name" value="Helicase_SF3_DNA-vir"/>
</dbReference>
<accession>A0A2K9B1L4</accession>
<proteinExistence type="predicted"/>
<dbReference type="Gene3D" id="3.40.50.300">
    <property type="entry name" value="P-loop containing nucleotide triphosphate hydrolases"/>
    <property type="match status" value="1"/>
</dbReference>
<keyword evidence="1" id="KW-0547">Nucleotide-binding</keyword>
<dbReference type="SUPFAM" id="SSF52540">
    <property type="entry name" value="P-loop containing nucleoside triphosphate hydrolases"/>
    <property type="match status" value="1"/>
</dbReference>
<evidence type="ECO:0000256" key="1">
    <source>
        <dbReference type="ARBA" id="ARBA00022741"/>
    </source>
</evidence>
<dbReference type="Pfam" id="PF19263">
    <property type="entry name" value="DUF5906"/>
    <property type="match status" value="1"/>
</dbReference>
<feature type="region of interest" description="Disordered" evidence="3">
    <location>
        <begin position="750"/>
        <end position="802"/>
    </location>
</feature>
<protein>
    <recommendedName>
        <fullName evidence="4">SF3 helicase domain-containing protein</fullName>
    </recommendedName>
</protein>
<dbReference type="AlphaFoldDB" id="A0A2K9B1L4"/>
<dbReference type="SUPFAM" id="SSF56747">
    <property type="entry name" value="Prim-pol domain"/>
    <property type="match status" value="1"/>
</dbReference>
<dbReference type="SMART" id="SM00943">
    <property type="entry name" value="Prim-Pol"/>
    <property type="match status" value="1"/>
</dbReference>
<dbReference type="InterPro" id="IPR045455">
    <property type="entry name" value="NrS-1_pol-like_helicase"/>
</dbReference>
<keyword evidence="2" id="KW-0067">ATP-binding</keyword>
<evidence type="ECO:0000259" key="4">
    <source>
        <dbReference type="PROSITE" id="PS51206"/>
    </source>
</evidence>
<organism evidence="5 6">
    <name type="scientific">Bifidobacterium breve</name>
    <dbReference type="NCBI Taxonomy" id="1685"/>
    <lineage>
        <taxon>Bacteria</taxon>
        <taxon>Bacillati</taxon>
        <taxon>Actinomycetota</taxon>
        <taxon>Actinomycetes</taxon>
        <taxon>Bifidobacteriales</taxon>
        <taxon>Bifidobacteriaceae</taxon>
        <taxon>Bifidobacterium</taxon>
    </lineage>
</organism>
<dbReference type="InterPro" id="IPR027417">
    <property type="entry name" value="P-loop_NTPase"/>
</dbReference>
<evidence type="ECO:0000256" key="3">
    <source>
        <dbReference type="SAM" id="MobiDB-lite"/>
    </source>
</evidence>
<evidence type="ECO:0000313" key="6">
    <source>
        <dbReference type="Proteomes" id="UP000232491"/>
    </source>
</evidence>
<sequence>MTDFETRIQGRPGLPAPLVEGHADGAFLAAVAGQHVMLRNPGGIRGVCNSMRVMDQPPMDSNSMIPHLRSIVQRPGASLWTWEDPSAAVPMWAIRMISEAISPDPDLRVLPDPTAPDGGILYRRVMPDHMVAAPPSRWAPIGPVRIAYGGTKAKEDQLDGDDSWMKDALLLAGQTIRRGCSFVCTDGEIRFEHDPDLRAWTRTDVRDGVTRSWLCATNDECRKPGFEGSDGREITPLRADEPMTYMVETGCTSVEALKLASGTRRIIADWTGGDLDSFNNMLRLFAAPFIRSHPECAYVLQGVGGTGKSTLAKDFMAHLGNQAMTLSFDLLSQPTAMSAENAMGNLMSHLLALTDDYDPTHGRFEKSLQPLKTLLTGLLPFSARRRGEDSVDGRPQAVHLITTNYHLPISSAESEQRRFAFATIVNDADRSNLREYKDFTRDHGFWPFMLASCQRWMRLGDKQCRAAAFIDPDSMTDMEVAAVREVLENGLAYPQPGIRVNWKNIGLVRTSTKRGSEDGRPRTAYRPAQPGDGLYAVWKACAAAVAGIPVDEPVIRPIPDEDLGVENPDEWADMIRQADPQIFPCHADKSPSTNVPHRSWKKACEDPDVDMGHRIDPDAPVYGTTVADDYAWIDLDCHDKSKPSGWEQIQTDVGSYGTPFLPATFAVRTPSGGVHLLYHIPDGETAKLKSRTHNGGQIDLKIGRDGYVVMGGSVLPDGRRYRPIGRPADGRIPDLSRAFLNWAERVGAADRPAAPTDGMPPATPARAHARHGADPFDGFFGPTRRDADGEPEPDMSPIPAGRRNDTLYRWGYGRMANHPEDAARIEHDVLERARISGLDESEAMRIVKSIRSAVNGGRES</sequence>